<protein>
    <submittedName>
        <fullName evidence="2">Uncharacterized protein</fullName>
    </submittedName>
</protein>
<proteinExistence type="predicted"/>
<evidence type="ECO:0000313" key="3">
    <source>
        <dbReference type="Proteomes" id="UP000603227"/>
    </source>
</evidence>
<sequence length="77" mass="7762">MAVGVGADPQEYLDREGGQKAALDQLQLVMPPVDDAGVGLHAQDDRVGDDESEGTDGEPAGLGHRAAAAGHEPTDGG</sequence>
<dbReference type="Proteomes" id="UP000603227">
    <property type="component" value="Unassembled WGS sequence"/>
</dbReference>
<evidence type="ECO:0000313" key="2">
    <source>
        <dbReference type="EMBL" id="GHE71030.1"/>
    </source>
</evidence>
<feature type="compositionally biased region" description="Acidic residues" evidence="1">
    <location>
        <begin position="47"/>
        <end position="56"/>
    </location>
</feature>
<gene>
    <name evidence="2" type="ORF">GCM10017771_94930</name>
</gene>
<organism evidence="2 3">
    <name type="scientific">Streptomyces capitiformicae</name>
    <dbReference type="NCBI Taxonomy" id="2014920"/>
    <lineage>
        <taxon>Bacteria</taxon>
        <taxon>Bacillati</taxon>
        <taxon>Actinomycetota</taxon>
        <taxon>Actinomycetes</taxon>
        <taxon>Kitasatosporales</taxon>
        <taxon>Streptomycetaceae</taxon>
        <taxon>Streptomyces</taxon>
    </lineage>
</organism>
<name>A0A918ZW13_9ACTN</name>
<evidence type="ECO:0000256" key="1">
    <source>
        <dbReference type="SAM" id="MobiDB-lite"/>
    </source>
</evidence>
<reference evidence="2" key="2">
    <citation type="submission" date="2020-09" db="EMBL/GenBank/DDBJ databases">
        <authorList>
            <person name="Sun Q."/>
            <person name="Zhou Y."/>
        </authorList>
    </citation>
    <scope>NUCLEOTIDE SEQUENCE</scope>
    <source>
        <strain evidence="2">CGMCC 4.7403</strain>
    </source>
</reference>
<feature type="compositionally biased region" description="Low complexity" evidence="1">
    <location>
        <begin position="61"/>
        <end position="71"/>
    </location>
</feature>
<dbReference type="AlphaFoldDB" id="A0A918ZW13"/>
<dbReference type="RefSeq" id="WP_189788578.1">
    <property type="nucleotide sequence ID" value="NZ_BNAT01000079.1"/>
</dbReference>
<reference evidence="2" key="1">
    <citation type="journal article" date="2014" name="Int. J. Syst. Evol. Microbiol.">
        <title>Complete genome sequence of Corynebacterium casei LMG S-19264T (=DSM 44701T), isolated from a smear-ripened cheese.</title>
        <authorList>
            <consortium name="US DOE Joint Genome Institute (JGI-PGF)"/>
            <person name="Walter F."/>
            <person name="Albersmeier A."/>
            <person name="Kalinowski J."/>
            <person name="Ruckert C."/>
        </authorList>
    </citation>
    <scope>NUCLEOTIDE SEQUENCE</scope>
    <source>
        <strain evidence="2">CGMCC 4.7403</strain>
    </source>
</reference>
<comment type="caution">
    <text evidence="2">The sequence shown here is derived from an EMBL/GenBank/DDBJ whole genome shotgun (WGS) entry which is preliminary data.</text>
</comment>
<accession>A0A918ZW13</accession>
<dbReference type="EMBL" id="BNAT01000079">
    <property type="protein sequence ID" value="GHE71030.1"/>
    <property type="molecule type" value="Genomic_DNA"/>
</dbReference>
<feature type="region of interest" description="Disordered" evidence="1">
    <location>
        <begin position="34"/>
        <end position="77"/>
    </location>
</feature>
<keyword evidence="3" id="KW-1185">Reference proteome</keyword>